<evidence type="ECO:0000256" key="6">
    <source>
        <dbReference type="ARBA" id="ARBA00023098"/>
    </source>
</evidence>
<evidence type="ECO:0000259" key="8">
    <source>
        <dbReference type="PROSITE" id="PS50035"/>
    </source>
</evidence>
<dbReference type="PANTHER" id="PTHR43856">
    <property type="entry name" value="CARDIOLIPIN HYDROLASE"/>
    <property type="match status" value="1"/>
</dbReference>
<dbReference type="GO" id="GO:0004630">
    <property type="term" value="F:phospholipase D activity"/>
    <property type="evidence" value="ECO:0007669"/>
    <property type="project" value="UniProtKB-EC"/>
</dbReference>
<dbReference type="Gene3D" id="3.30.870.10">
    <property type="entry name" value="Endonuclease Chain A"/>
    <property type="match status" value="1"/>
</dbReference>
<evidence type="ECO:0000256" key="1">
    <source>
        <dbReference type="ARBA" id="ARBA00000798"/>
    </source>
</evidence>
<dbReference type="AlphaFoldDB" id="A0A1F4T7U5"/>
<feature type="chain" id="PRO_5009514567" description="phospholipase D" evidence="7">
    <location>
        <begin position="27"/>
        <end position="175"/>
    </location>
</feature>
<keyword evidence="5" id="KW-0442">Lipid degradation</keyword>
<dbReference type="InterPro" id="IPR025202">
    <property type="entry name" value="PLD-like_dom"/>
</dbReference>
<dbReference type="InterPro" id="IPR051406">
    <property type="entry name" value="PLD_domain"/>
</dbReference>
<evidence type="ECO:0000313" key="9">
    <source>
        <dbReference type="EMBL" id="OGC28726.1"/>
    </source>
</evidence>
<dbReference type="Pfam" id="PF13091">
    <property type="entry name" value="PLDc_2"/>
    <property type="match status" value="1"/>
</dbReference>
<organism evidence="9 10">
    <name type="scientific">candidate division WOR-1 bacterium RIFOXYC12_FULL_54_18</name>
    <dbReference type="NCBI Taxonomy" id="1802584"/>
    <lineage>
        <taxon>Bacteria</taxon>
        <taxon>Bacillati</taxon>
        <taxon>Saganbacteria</taxon>
    </lineage>
</organism>
<dbReference type="GO" id="GO:0016891">
    <property type="term" value="F:RNA endonuclease activity producing 5'-phosphomonoesters, hydrolytic mechanism"/>
    <property type="evidence" value="ECO:0007669"/>
    <property type="project" value="TreeGrafter"/>
</dbReference>
<gene>
    <name evidence="9" type="ORF">A3K49_07230</name>
</gene>
<feature type="signal peptide" evidence="7">
    <location>
        <begin position="1"/>
        <end position="26"/>
    </location>
</feature>
<dbReference type="Proteomes" id="UP000178602">
    <property type="component" value="Unassembled WGS sequence"/>
</dbReference>
<evidence type="ECO:0000256" key="7">
    <source>
        <dbReference type="SAM" id="SignalP"/>
    </source>
</evidence>
<dbReference type="InterPro" id="IPR001736">
    <property type="entry name" value="PLipase_D/transphosphatidylase"/>
</dbReference>
<accession>A0A1F4T7U5</accession>
<evidence type="ECO:0000313" key="10">
    <source>
        <dbReference type="Proteomes" id="UP000178602"/>
    </source>
</evidence>
<reference evidence="9 10" key="1">
    <citation type="journal article" date="2016" name="Nat. Commun.">
        <title>Thousands of microbial genomes shed light on interconnected biogeochemical processes in an aquifer system.</title>
        <authorList>
            <person name="Anantharaman K."/>
            <person name="Brown C.T."/>
            <person name="Hug L.A."/>
            <person name="Sharon I."/>
            <person name="Castelle C.J."/>
            <person name="Probst A.J."/>
            <person name="Thomas B.C."/>
            <person name="Singh A."/>
            <person name="Wilkins M.J."/>
            <person name="Karaoz U."/>
            <person name="Brodie E.L."/>
            <person name="Williams K.H."/>
            <person name="Hubbard S.S."/>
            <person name="Banfield J.F."/>
        </authorList>
    </citation>
    <scope>NUCLEOTIDE SEQUENCE [LARGE SCALE GENOMIC DNA]</scope>
</reference>
<proteinExistence type="inferred from homology"/>
<keyword evidence="7" id="KW-0732">Signal</keyword>
<dbReference type="PROSITE" id="PS50035">
    <property type="entry name" value="PLD"/>
    <property type="match status" value="1"/>
</dbReference>
<keyword evidence="6" id="KW-0443">Lipid metabolism</keyword>
<comment type="similarity">
    <text evidence="2">Belongs to the phospholipase D family.</text>
</comment>
<dbReference type="SMART" id="SM00155">
    <property type="entry name" value="PLDc"/>
    <property type="match status" value="1"/>
</dbReference>
<protein>
    <recommendedName>
        <fullName evidence="3">phospholipase D</fullName>
        <ecNumber evidence="3">3.1.4.4</ecNumber>
    </recommendedName>
</protein>
<comment type="catalytic activity">
    <reaction evidence="1">
        <text>a 1,2-diacyl-sn-glycero-3-phosphocholine + H2O = a 1,2-diacyl-sn-glycero-3-phosphate + choline + H(+)</text>
        <dbReference type="Rhea" id="RHEA:14445"/>
        <dbReference type="ChEBI" id="CHEBI:15354"/>
        <dbReference type="ChEBI" id="CHEBI:15377"/>
        <dbReference type="ChEBI" id="CHEBI:15378"/>
        <dbReference type="ChEBI" id="CHEBI:57643"/>
        <dbReference type="ChEBI" id="CHEBI:58608"/>
        <dbReference type="EC" id="3.1.4.4"/>
    </reaction>
</comment>
<evidence type="ECO:0000256" key="3">
    <source>
        <dbReference type="ARBA" id="ARBA00012027"/>
    </source>
</evidence>
<feature type="domain" description="PLD phosphodiesterase" evidence="8">
    <location>
        <begin position="114"/>
        <end position="141"/>
    </location>
</feature>
<comment type="caution">
    <text evidence="9">The sequence shown here is derived from an EMBL/GenBank/DDBJ whole genome shotgun (WGS) entry which is preliminary data.</text>
</comment>
<evidence type="ECO:0000256" key="2">
    <source>
        <dbReference type="ARBA" id="ARBA00008664"/>
    </source>
</evidence>
<dbReference type="SUPFAM" id="SSF56024">
    <property type="entry name" value="Phospholipase D/nuclease"/>
    <property type="match status" value="1"/>
</dbReference>
<dbReference type="PANTHER" id="PTHR43856:SF1">
    <property type="entry name" value="MITOCHONDRIAL CARDIOLIPIN HYDROLASE"/>
    <property type="match status" value="1"/>
</dbReference>
<dbReference type="GO" id="GO:0006793">
    <property type="term" value="P:phosphorus metabolic process"/>
    <property type="evidence" value="ECO:0007669"/>
    <property type="project" value="UniProtKB-ARBA"/>
</dbReference>
<dbReference type="EC" id="3.1.4.4" evidence="3"/>
<evidence type="ECO:0000256" key="5">
    <source>
        <dbReference type="ARBA" id="ARBA00022963"/>
    </source>
</evidence>
<keyword evidence="4" id="KW-0378">Hydrolase</keyword>
<evidence type="ECO:0000256" key="4">
    <source>
        <dbReference type="ARBA" id="ARBA00022801"/>
    </source>
</evidence>
<dbReference type="GO" id="GO:0016042">
    <property type="term" value="P:lipid catabolic process"/>
    <property type="evidence" value="ECO:0007669"/>
    <property type="project" value="UniProtKB-KW"/>
</dbReference>
<name>A0A1F4T7U5_UNCSA</name>
<sequence length="175" mass="19484">MKKVITALFILLLIGAAALQPASAISADSIQVSFSPNGGTRDKIISRINLSKKSIKIAIFSLTSGEIAWALESAKKRGVDVRIVADLSQSRGKHSEIAYLQKKGLKIKIAKGKGRGIMHNKFAVFDEREVVTGSYNWTDNAEKNNYENAIFLKGEEIVQAFNREFDVLYYDKFIR</sequence>
<dbReference type="EMBL" id="MEUG01000001">
    <property type="protein sequence ID" value="OGC28726.1"/>
    <property type="molecule type" value="Genomic_DNA"/>
</dbReference>